<dbReference type="Gene3D" id="1.10.10.60">
    <property type="entry name" value="Homeodomain-like"/>
    <property type="match status" value="1"/>
</dbReference>
<dbReference type="PANTHER" id="PTHR30055:SF148">
    <property type="entry name" value="TETR-FAMILY TRANSCRIPTIONAL REGULATOR"/>
    <property type="match status" value="1"/>
</dbReference>
<evidence type="ECO:0000259" key="6">
    <source>
        <dbReference type="PROSITE" id="PS50977"/>
    </source>
</evidence>
<dbReference type="Pfam" id="PF16859">
    <property type="entry name" value="TetR_C_11"/>
    <property type="match status" value="1"/>
</dbReference>
<dbReference type="GO" id="GO:0000976">
    <property type="term" value="F:transcription cis-regulatory region binding"/>
    <property type="evidence" value="ECO:0007669"/>
    <property type="project" value="TreeGrafter"/>
</dbReference>
<dbReference type="Pfam" id="PF00440">
    <property type="entry name" value="TetR_N"/>
    <property type="match status" value="1"/>
</dbReference>
<name>A0A1H9JJM1_9ACTN</name>
<dbReference type="InterPro" id="IPR001647">
    <property type="entry name" value="HTH_TetR"/>
</dbReference>
<evidence type="ECO:0000313" key="7">
    <source>
        <dbReference type="EMBL" id="SEQ87082.1"/>
    </source>
</evidence>
<dbReference type="GO" id="GO:0003700">
    <property type="term" value="F:DNA-binding transcription factor activity"/>
    <property type="evidence" value="ECO:0007669"/>
    <property type="project" value="TreeGrafter"/>
</dbReference>
<accession>A0A1H9JJM1</accession>
<feature type="domain" description="HTH tetR-type" evidence="6">
    <location>
        <begin position="1"/>
        <end position="55"/>
    </location>
</feature>
<dbReference type="InterPro" id="IPR009057">
    <property type="entry name" value="Homeodomain-like_sf"/>
</dbReference>
<keyword evidence="8" id="KW-1185">Reference proteome</keyword>
<evidence type="ECO:0000256" key="4">
    <source>
        <dbReference type="PROSITE-ProRule" id="PRU00335"/>
    </source>
</evidence>
<dbReference type="PANTHER" id="PTHR30055">
    <property type="entry name" value="HTH-TYPE TRANSCRIPTIONAL REGULATOR RUTR"/>
    <property type="match status" value="1"/>
</dbReference>
<evidence type="ECO:0000256" key="5">
    <source>
        <dbReference type="SAM" id="MobiDB-lite"/>
    </source>
</evidence>
<organism evidence="7 8">
    <name type="scientific">Microlunatus flavus</name>
    <dbReference type="NCBI Taxonomy" id="1036181"/>
    <lineage>
        <taxon>Bacteria</taxon>
        <taxon>Bacillati</taxon>
        <taxon>Actinomycetota</taxon>
        <taxon>Actinomycetes</taxon>
        <taxon>Propionibacteriales</taxon>
        <taxon>Propionibacteriaceae</taxon>
        <taxon>Microlunatus</taxon>
    </lineage>
</organism>
<dbReference type="PROSITE" id="PS50977">
    <property type="entry name" value="HTH_TETR_2"/>
    <property type="match status" value="1"/>
</dbReference>
<protein>
    <submittedName>
        <fullName evidence="7">DNA-binding transcriptional regulator, AcrR family</fullName>
    </submittedName>
</protein>
<evidence type="ECO:0000313" key="8">
    <source>
        <dbReference type="Proteomes" id="UP000198504"/>
    </source>
</evidence>
<evidence type="ECO:0000256" key="3">
    <source>
        <dbReference type="ARBA" id="ARBA00023163"/>
    </source>
</evidence>
<dbReference type="AlphaFoldDB" id="A0A1H9JJM1"/>
<proteinExistence type="predicted"/>
<dbReference type="Gene3D" id="1.10.357.10">
    <property type="entry name" value="Tetracycline Repressor, domain 2"/>
    <property type="match status" value="1"/>
</dbReference>
<dbReference type="SUPFAM" id="SSF48498">
    <property type="entry name" value="Tetracyclin repressor-like, C-terminal domain"/>
    <property type="match status" value="1"/>
</dbReference>
<feature type="region of interest" description="Disordered" evidence="5">
    <location>
        <begin position="181"/>
        <end position="201"/>
    </location>
</feature>
<dbReference type="EMBL" id="FOFA01000006">
    <property type="protein sequence ID" value="SEQ87082.1"/>
    <property type="molecule type" value="Genomic_DNA"/>
</dbReference>
<dbReference type="InterPro" id="IPR036271">
    <property type="entry name" value="Tet_transcr_reg_TetR-rel_C_sf"/>
</dbReference>
<gene>
    <name evidence="7" type="ORF">SAMN05421756_106236</name>
</gene>
<dbReference type="SUPFAM" id="SSF46689">
    <property type="entry name" value="Homeodomain-like"/>
    <property type="match status" value="1"/>
</dbReference>
<dbReference type="STRING" id="1036181.SAMN05421756_106236"/>
<sequence length="201" mass="21190">MHEAALVELATRPYDAISVETIARRAGVHRATLYRRWSTVEGVVAAALGEAAQDRIPVPDEGSLEADLVALAGALARTLSDPLGLGVMRVMVLGGRGPGPLYALGQQFWRGRVEGMSVIVRRAVDRSELPVRTDARVLLGALAAPICYQALVVGRDPDAGDALLAARATIVAAQAGLFAEHGPAASSEQRERELQNTPEPG</sequence>
<reference evidence="8" key="1">
    <citation type="submission" date="2016-10" db="EMBL/GenBank/DDBJ databases">
        <authorList>
            <person name="Varghese N."/>
            <person name="Submissions S."/>
        </authorList>
    </citation>
    <scope>NUCLEOTIDE SEQUENCE [LARGE SCALE GENOMIC DNA]</scope>
    <source>
        <strain evidence="8">CGMCC 4.6856</strain>
    </source>
</reference>
<evidence type="ECO:0000256" key="2">
    <source>
        <dbReference type="ARBA" id="ARBA00023125"/>
    </source>
</evidence>
<dbReference type="Proteomes" id="UP000198504">
    <property type="component" value="Unassembled WGS sequence"/>
</dbReference>
<keyword evidence="2 4" id="KW-0238">DNA-binding</keyword>
<evidence type="ECO:0000256" key="1">
    <source>
        <dbReference type="ARBA" id="ARBA00023015"/>
    </source>
</evidence>
<dbReference type="InterPro" id="IPR011075">
    <property type="entry name" value="TetR_C"/>
</dbReference>
<dbReference type="InterPro" id="IPR050109">
    <property type="entry name" value="HTH-type_TetR-like_transc_reg"/>
</dbReference>
<keyword evidence="1" id="KW-0805">Transcription regulation</keyword>
<feature type="DNA-binding region" description="H-T-H motif" evidence="4">
    <location>
        <begin position="18"/>
        <end position="37"/>
    </location>
</feature>
<keyword evidence="3" id="KW-0804">Transcription</keyword>